<accession>A0A7I9YQB5</accession>
<protein>
    <submittedName>
        <fullName evidence="1">MxaD family protein</fullName>
    </submittedName>
</protein>
<dbReference type="InterPro" id="IPR023393">
    <property type="entry name" value="START-like_dom_sf"/>
</dbReference>
<proteinExistence type="predicted"/>
<reference evidence="1 2" key="1">
    <citation type="journal article" date="2019" name="Emerg. Microbes Infect.">
        <title>Comprehensive subspecies identification of 175 nontuberculous mycobacteria species based on 7547 genomic profiles.</title>
        <authorList>
            <person name="Matsumoto Y."/>
            <person name="Kinjo T."/>
            <person name="Motooka D."/>
            <person name="Nabeya D."/>
            <person name="Jung N."/>
            <person name="Uechi K."/>
            <person name="Horii T."/>
            <person name="Iida T."/>
            <person name="Fujita J."/>
            <person name="Nakamura S."/>
        </authorList>
    </citation>
    <scope>NUCLEOTIDE SEQUENCE [LARGE SCALE GENOMIC DNA]</scope>
    <source>
        <strain evidence="1 2">JCM 30725</strain>
    </source>
</reference>
<dbReference type="SUPFAM" id="SSF55961">
    <property type="entry name" value="Bet v1-like"/>
    <property type="match status" value="1"/>
</dbReference>
<dbReference type="AlphaFoldDB" id="A0A7I9YQB5"/>
<dbReference type="CDD" id="cd07821">
    <property type="entry name" value="PYR_PYL_RCAR_like"/>
    <property type="match status" value="1"/>
</dbReference>
<gene>
    <name evidence="1" type="ORF">MBOU_28600</name>
</gene>
<comment type="caution">
    <text evidence="1">The sequence shown here is derived from an EMBL/GenBank/DDBJ whole genome shotgun (WGS) entry which is preliminary data.</text>
</comment>
<dbReference type="Gene3D" id="3.30.530.20">
    <property type="match status" value="1"/>
</dbReference>
<keyword evidence="2" id="KW-1185">Reference proteome</keyword>
<dbReference type="EMBL" id="BLKZ01000001">
    <property type="protein sequence ID" value="GFG90818.1"/>
    <property type="molecule type" value="Genomic_DNA"/>
</dbReference>
<dbReference type="InterPro" id="IPR019587">
    <property type="entry name" value="Polyketide_cyclase/dehydratase"/>
</dbReference>
<evidence type="ECO:0000313" key="2">
    <source>
        <dbReference type="Proteomes" id="UP000465360"/>
    </source>
</evidence>
<dbReference type="Pfam" id="PF10604">
    <property type="entry name" value="Polyketide_cyc2"/>
    <property type="match status" value="1"/>
</dbReference>
<name>A0A7I9YQB5_MYCBU</name>
<organism evidence="1 2">
    <name type="scientific">Mycobacterium bourgelatii</name>
    <dbReference type="NCBI Taxonomy" id="1273442"/>
    <lineage>
        <taxon>Bacteria</taxon>
        <taxon>Bacillati</taxon>
        <taxon>Actinomycetota</taxon>
        <taxon>Actinomycetes</taxon>
        <taxon>Mycobacteriales</taxon>
        <taxon>Mycobacteriaceae</taxon>
        <taxon>Mycobacterium</taxon>
    </lineage>
</organism>
<sequence>MSGRKYTFEVNKTSTAPASTLFRLVADGGNWASWAKPIVAQSSWVRQGDPAPGGVGAIRKLGMWPVFVQEETIEYEQDRRHVYKLVGPRTPVNDYVGEVVLTPNASGGTDIRWSGSFTEKIRGTGKAARAAMGGSVKFFAGQLVKEAERQAGAQSGG</sequence>
<dbReference type="RefSeq" id="WP_163713094.1">
    <property type="nucleotide sequence ID" value="NZ_BLKZ01000001.1"/>
</dbReference>
<evidence type="ECO:0000313" key="1">
    <source>
        <dbReference type="EMBL" id="GFG90818.1"/>
    </source>
</evidence>
<dbReference type="Proteomes" id="UP000465360">
    <property type="component" value="Unassembled WGS sequence"/>
</dbReference>